<name>A0AAV2RFG6_MEGNR</name>
<comment type="caution">
    <text evidence="1">The sequence shown here is derived from an EMBL/GenBank/DDBJ whole genome shotgun (WGS) entry which is preliminary data.</text>
</comment>
<keyword evidence="2" id="KW-1185">Reference proteome</keyword>
<evidence type="ECO:0000313" key="1">
    <source>
        <dbReference type="EMBL" id="CAL4123939.1"/>
    </source>
</evidence>
<dbReference type="EMBL" id="CAXKWB010021926">
    <property type="protein sequence ID" value="CAL4123939.1"/>
    <property type="molecule type" value="Genomic_DNA"/>
</dbReference>
<dbReference type="Proteomes" id="UP001497623">
    <property type="component" value="Unassembled WGS sequence"/>
</dbReference>
<protein>
    <submittedName>
        <fullName evidence="1">Uncharacterized protein</fullName>
    </submittedName>
</protein>
<sequence length="118" mass="13887">RPLMSLLQQSKELRVLHLHHIQYDHGEELLATIRQHCRHLRVLTMDCHMIPEHLLFRTFFNGMTEVGVLKAFDDEGDATILLSFPQLINVGLPHLRYDSKFILLLRHIRPSIHFMDSL</sequence>
<feature type="non-terminal residue" evidence="1">
    <location>
        <position position="1"/>
    </location>
</feature>
<gene>
    <name evidence="1" type="ORF">MNOR_LOCUS24162</name>
</gene>
<evidence type="ECO:0000313" key="2">
    <source>
        <dbReference type="Proteomes" id="UP001497623"/>
    </source>
</evidence>
<reference evidence="1 2" key="1">
    <citation type="submission" date="2024-05" db="EMBL/GenBank/DDBJ databases">
        <authorList>
            <person name="Wallberg A."/>
        </authorList>
    </citation>
    <scope>NUCLEOTIDE SEQUENCE [LARGE SCALE GENOMIC DNA]</scope>
</reference>
<dbReference type="AlphaFoldDB" id="A0AAV2RFG6"/>
<accession>A0AAV2RFG6</accession>
<proteinExistence type="predicted"/>
<organism evidence="1 2">
    <name type="scientific">Meganyctiphanes norvegica</name>
    <name type="common">Northern krill</name>
    <name type="synonym">Thysanopoda norvegica</name>
    <dbReference type="NCBI Taxonomy" id="48144"/>
    <lineage>
        <taxon>Eukaryota</taxon>
        <taxon>Metazoa</taxon>
        <taxon>Ecdysozoa</taxon>
        <taxon>Arthropoda</taxon>
        <taxon>Crustacea</taxon>
        <taxon>Multicrustacea</taxon>
        <taxon>Malacostraca</taxon>
        <taxon>Eumalacostraca</taxon>
        <taxon>Eucarida</taxon>
        <taxon>Euphausiacea</taxon>
        <taxon>Euphausiidae</taxon>
        <taxon>Meganyctiphanes</taxon>
    </lineage>
</organism>